<dbReference type="PROSITE" id="PS50885">
    <property type="entry name" value="HAMP"/>
    <property type="match status" value="1"/>
</dbReference>
<keyword evidence="3" id="KW-0488">Methylation</keyword>
<evidence type="ECO:0000259" key="14">
    <source>
        <dbReference type="PROSITE" id="PS50111"/>
    </source>
</evidence>
<evidence type="ECO:0000256" key="6">
    <source>
        <dbReference type="ARBA" id="ARBA00022989"/>
    </source>
</evidence>
<name>A0A0G8CCT7_9BACI</name>
<keyword evidence="7 13" id="KW-0472">Membrane</keyword>
<dbReference type="InterPro" id="IPR024478">
    <property type="entry name" value="HlyB_4HB_MCP"/>
</dbReference>
<proteinExistence type="inferred from homology"/>
<evidence type="ECO:0000256" key="13">
    <source>
        <dbReference type="SAM" id="Phobius"/>
    </source>
</evidence>
<evidence type="ECO:0000256" key="7">
    <source>
        <dbReference type="ARBA" id="ARBA00023136"/>
    </source>
</evidence>
<dbReference type="CDD" id="cd11386">
    <property type="entry name" value="MCP_signal"/>
    <property type="match status" value="1"/>
</dbReference>
<evidence type="ECO:0000256" key="9">
    <source>
        <dbReference type="ARBA" id="ARBA00029447"/>
    </source>
</evidence>
<evidence type="ECO:0000256" key="4">
    <source>
        <dbReference type="ARBA" id="ARBA00022500"/>
    </source>
</evidence>
<evidence type="ECO:0000256" key="5">
    <source>
        <dbReference type="ARBA" id="ARBA00022692"/>
    </source>
</evidence>
<dbReference type="PATRIC" id="fig|1396.433.peg.680"/>
<feature type="transmembrane region" description="Helical" evidence="13">
    <location>
        <begin position="13"/>
        <end position="32"/>
    </location>
</feature>
<accession>A0A0G8CCT7</accession>
<comment type="subcellular location">
    <subcellularLocation>
        <location evidence="1">Cell membrane</location>
        <topology evidence="1">Multi-pass membrane protein</topology>
    </subcellularLocation>
</comment>
<dbReference type="InterPro" id="IPR003660">
    <property type="entry name" value="HAMP_dom"/>
</dbReference>
<evidence type="ECO:0000313" key="17">
    <source>
        <dbReference type="Proteomes" id="UP000035350"/>
    </source>
</evidence>
<dbReference type="FunFam" id="1.10.287.950:FF:000003">
    <property type="entry name" value="Methyl-accepting chemotaxis protein"/>
    <property type="match status" value="1"/>
</dbReference>
<dbReference type="GO" id="GO:0004888">
    <property type="term" value="F:transmembrane signaling receptor activity"/>
    <property type="evidence" value="ECO:0007669"/>
    <property type="project" value="InterPro"/>
</dbReference>
<dbReference type="Gene3D" id="6.10.340.10">
    <property type="match status" value="1"/>
</dbReference>
<evidence type="ECO:0000256" key="12">
    <source>
        <dbReference type="SAM" id="MobiDB-lite"/>
    </source>
</evidence>
<dbReference type="PROSITE" id="PS50111">
    <property type="entry name" value="CHEMOTAXIS_TRANSDUC_2"/>
    <property type="match status" value="1"/>
</dbReference>
<feature type="region of interest" description="Disordered" evidence="12">
    <location>
        <begin position="509"/>
        <end position="545"/>
    </location>
</feature>
<dbReference type="InterPro" id="IPR004089">
    <property type="entry name" value="MCPsignal_dom"/>
</dbReference>
<dbReference type="SMART" id="SM00304">
    <property type="entry name" value="HAMP"/>
    <property type="match status" value="1"/>
</dbReference>
<protein>
    <recommendedName>
        <fullName evidence="18">Methyl-accepting chemotaxis protein</fullName>
    </recommendedName>
</protein>
<evidence type="ECO:0000256" key="2">
    <source>
        <dbReference type="ARBA" id="ARBA00022475"/>
    </source>
</evidence>
<evidence type="ECO:0000256" key="8">
    <source>
        <dbReference type="ARBA" id="ARBA00023224"/>
    </source>
</evidence>
<dbReference type="CDD" id="cd06225">
    <property type="entry name" value="HAMP"/>
    <property type="match status" value="1"/>
</dbReference>
<feature type="transmembrane region" description="Helical" evidence="13">
    <location>
        <begin position="193"/>
        <end position="214"/>
    </location>
</feature>
<feature type="domain" description="HAMP" evidence="15">
    <location>
        <begin position="216"/>
        <end position="268"/>
    </location>
</feature>
<dbReference type="GO" id="GO:0006935">
    <property type="term" value="P:chemotaxis"/>
    <property type="evidence" value="ECO:0007669"/>
    <property type="project" value="UniProtKB-KW"/>
</dbReference>
<dbReference type="PANTHER" id="PTHR32089:SF112">
    <property type="entry name" value="LYSOZYME-LIKE PROTEIN-RELATED"/>
    <property type="match status" value="1"/>
</dbReference>
<evidence type="ECO:0000256" key="3">
    <source>
        <dbReference type="ARBA" id="ARBA00022481"/>
    </source>
</evidence>
<sequence length="575" mass="63680">MYFLQNLKVKYKLLSLISLAILGMVIMSYVAINSINKIKHDTEVVVDDYQYSAILLEGMLRTQNSLEYNLLELITASPNEGTNKEGIIGNIEKDLEKYDSLLKEYDDGFNLSKQEDELFQKMKKSLPSYMETYKKLFDKAKVTNESQMVNEFHKELKPKGVELASYAVDLEAYVSNLADQVFKDSQKMIDRSVITFIILVVVTTVIICIVSYIISKLIVAPLQTVSRMMERAKEGDLTVHGEYNSKDELGVLVSDFNEMITGLRTNMKEVDNNIQLLFQHADGVVSASEVSSGAAKKITIDIEEVANGAESQMQAMEQTAGAMEELTQGMQSIVNTSSSVNELSAQSALDAESGNKLMKQMIQQMDIIQNSVHNGVKQVETMKEQSEEIVEIIDVMQGIAAQINLLALNAAIEAARAGESGRGFAIVADEVRKLAEQSSNSAKQIEKLITQVMGTTSHTVDMMGAVDNEVQAGTQVVMHTEKVFGKITEKVQQVSEQIQTVSMSTDEIAASSEEISASAEDMAQISQRSSDRTDRVKESIQQQEKSVQEISVSIEHMHKAAGELKQIVAQFTLQK</sequence>
<dbReference type="GO" id="GO:0005886">
    <property type="term" value="C:plasma membrane"/>
    <property type="evidence" value="ECO:0007669"/>
    <property type="project" value="UniProtKB-SubCell"/>
</dbReference>
<keyword evidence="6 13" id="KW-1133">Transmembrane helix</keyword>
<evidence type="ECO:0000256" key="10">
    <source>
        <dbReference type="ARBA" id="ARBA00058128"/>
    </source>
</evidence>
<keyword evidence="8 11" id="KW-0807">Transducer</keyword>
<dbReference type="SUPFAM" id="SSF58104">
    <property type="entry name" value="Methyl-accepting chemotaxis protein (MCP) signaling domain"/>
    <property type="match status" value="1"/>
</dbReference>
<evidence type="ECO:0000256" key="1">
    <source>
        <dbReference type="ARBA" id="ARBA00004651"/>
    </source>
</evidence>
<dbReference type="Pfam" id="PF00672">
    <property type="entry name" value="HAMP"/>
    <property type="match status" value="1"/>
</dbReference>
<evidence type="ECO:0000259" key="15">
    <source>
        <dbReference type="PROSITE" id="PS50885"/>
    </source>
</evidence>
<organism evidence="16 17">
    <name type="scientific">Bacillus wiedmannii</name>
    <dbReference type="NCBI Taxonomy" id="1890302"/>
    <lineage>
        <taxon>Bacteria</taxon>
        <taxon>Bacillati</taxon>
        <taxon>Bacillota</taxon>
        <taxon>Bacilli</taxon>
        <taxon>Bacillales</taxon>
        <taxon>Bacillaceae</taxon>
        <taxon>Bacillus</taxon>
        <taxon>Bacillus cereus group</taxon>
    </lineage>
</organism>
<dbReference type="Pfam" id="PF12729">
    <property type="entry name" value="4HB_MCP_1"/>
    <property type="match status" value="1"/>
</dbReference>
<reference evidence="17" key="2">
    <citation type="submission" date="2015-04" db="EMBL/GenBank/DDBJ databases">
        <title>Draft Genome Sequences of Eight Spore-Forming Food Isolates of Bacillus cereus Genome sequencing.</title>
        <authorList>
            <person name="Krawcyk A.O."/>
            <person name="de Jong A."/>
            <person name="Eijlander R.T."/>
            <person name="Berendsen E.M."/>
            <person name="Holsappel S."/>
            <person name="Wells-Bennik M."/>
            <person name="Kuipers O.P."/>
        </authorList>
    </citation>
    <scope>NUCLEOTIDE SEQUENCE [LARGE SCALE GENOMIC DNA]</scope>
    <source>
        <strain evidence="17">B4147</strain>
    </source>
</reference>
<feature type="compositionally biased region" description="Low complexity" evidence="12">
    <location>
        <begin position="509"/>
        <end position="520"/>
    </location>
</feature>
<comment type="similarity">
    <text evidence="9">Belongs to the methyl-accepting chemotaxis (MCP) protein family.</text>
</comment>
<dbReference type="SMART" id="SM00283">
    <property type="entry name" value="MA"/>
    <property type="match status" value="1"/>
</dbReference>
<keyword evidence="2" id="KW-1003">Cell membrane</keyword>
<keyword evidence="4" id="KW-0145">Chemotaxis</keyword>
<dbReference type="PRINTS" id="PR00260">
    <property type="entry name" value="CHEMTRNSDUCR"/>
</dbReference>
<dbReference type="InterPro" id="IPR004090">
    <property type="entry name" value="Chemotax_Me-accpt_rcpt"/>
</dbReference>
<evidence type="ECO:0000256" key="11">
    <source>
        <dbReference type="PROSITE-ProRule" id="PRU00284"/>
    </source>
</evidence>
<comment type="function">
    <text evidence="10">Chemotactic-signal transducers respond to changes in the concentration of attractants and repellents in the environment, transduce a signal from the outside to the inside of the cell, and facilitate sensory adaptation through the variation of the level of methylation.</text>
</comment>
<dbReference type="AlphaFoldDB" id="A0A0G8CCT7"/>
<evidence type="ECO:0008006" key="18">
    <source>
        <dbReference type="Google" id="ProtNLM"/>
    </source>
</evidence>
<dbReference type="EMBL" id="LCYN01000009">
    <property type="protein sequence ID" value="KKZ97648.1"/>
    <property type="molecule type" value="Genomic_DNA"/>
</dbReference>
<dbReference type="Pfam" id="PF00015">
    <property type="entry name" value="MCPsignal"/>
    <property type="match status" value="1"/>
</dbReference>
<keyword evidence="5 13" id="KW-0812">Transmembrane</keyword>
<comment type="caution">
    <text evidence="16">The sequence shown here is derived from an EMBL/GenBank/DDBJ whole genome shotgun (WGS) entry which is preliminary data.</text>
</comment>
<gene>
    <name evidence="16" type="ORF">B4147_3175</name>
</gene>
<dbReference type="GO" id="GO:0007165">
    <property type="term" value="P:signal transduction"/>
    <property type="evidence" value="ECO:0007669"/>
    <property type="project" value="UniProtKB-KW"/>
</dbReference>
<feature type="domain" description="Methyl-accepting transducer" evidence="14">
    <location>
        <begin position="287"/>
        <end position="523"/>
    </location>
</feature>
<evidence type="ECO:0000313" key="16">
    <source>
        <dbReference type="EMBL" id="KKZ97648.1"/>
    </source>
</evidence>
<dbReference type="Proteomes" id="UP000035350">
    <property type="component" value="Unassembled WGS sequence"/>
</dbReference>
<dbReference type="PANTHER" id="PTHR32089">
    <property type="entry name" value="METHYL-ACCEPTING CHEMOTAXIS PROTEIN MCPB"/>
    <property type="match status" value="1"/>
</dbReference>
<reference evidence="16 17" key="1">
    <citation type="journal article" date="2015" name="Genome Announc.">
        <title>Next-Generation Whole-Genome Sequencing of Eight Strains of Bacillus cereus, Isolated from Food.</title>
        <authorList>
            <person name="Krawczyk A.O."/>
            <person name="de Jong A."/>
            <person name="Eijlander R.T."/>
            <person name="Berendsen E.M."/>
            <person name="Holsappel S."/>
            <person name="Wells-Bennik M.H."/>
            <person name="Kuipers O.P."/>
        </authorList>
    </citation>
    <scope>NUCLEOTIDE SEQUENCE [LARGE SCALE GENOMIC DNA]</scope>
    <source>
        <strain evidence="16 17">B4147</strain>
    </source>
</reference>
<feature type="compositionally biased region" description="Basic and acidic residues" evidence="12">
    <location>
        <begin position="529"/>
        <end position="538"/>
    </location>
</feature>
<dbReference type="Gene3D" id="1.10.287.950">
    <property type="entry name" value="Methyl-accepting chemotaxis protein"/>
    <property type="match status" value="1"/>
</dbReference>